<sequence>MSREFESYIRRIVRRPDMGPRSTLNRRAVPMEGQGAGEPTTVVGSSPLITGNSFRTNPDLAFHNPGRGQVGTNIMSWRGLIPARMLGFERYSQTGMRADLTPKGEPEMRYNIVNYV</sequence>
<evidence type="ECO:0000313" key="2">
    <source>
        <dbReference type="EMBL" id="UZF88633.1"/>
    </source>
</evidence>
<dbReference type="EMBL" id="CP102774">
    <property type="protein sequence ID" value="UZF88633.1"/>
    <property type="molecule type" value="Genomic_DNA"/>
</dbReference>
<gene>
    <name evidence="2" type="ORF">NWE54_07535</name>
</gene>
<dbReference type="AlphaFoldDB" id="A0A9E8CTA7"/>
<organism evidence="2">
    <name type="scientific">Bosea sp. NBC_00436</name>
    <dbReference type="NCBI Taxonomy" id="2969620"/>
    <lineage>
        <taxon>Bacteria</taxon>
        <taxon>Pseudomonadati</taxon>
        <taxon>Pseudomonadota</taxon>
        <taxon>Alphaproteobacteria</taxon>
        <taxon>Hyphomicrobiales</taxon>
        <taxon>Boseaceae</taxon>
        <taxon>Bosea</taxon>
    </lineage>
</organism>
<name>A0A9E8CTA7_9HYPH</name>
<evidence type="ECO:0000256" key="1">
    <source>
        <dbReference type="SAM" id="MobiDB-lite"/>
    </source>
</evidence>
<accession>A0A9E8CTA7</accession>
<feature type="region of interest" description="Disordered" evidence="1">
    <location>
        <begin position="17"/>
        <end position="49"/>
    </location>
</feature>
<reference evidence="2" key="1">
    <citation type="submission" date="2022-08" db="EMBL/GenBank/DDBJ databases">
        <title>Complete Genome Sequences of 2 Bosea sp. soil isolates.</title>
        <authorList>
            <person name="Alvarez Arevalo M."/>
            <person name="Sterndorff E.B."/>
            <person name="Faurdal D."/>
            <person name="Joergensen T.S."/>
            <person name="Weber T."/>
        </authorList>
    </citation>
    <scope>NUCLEOTIDE SEQUENCE</scope>
    <source>
        <strain evidence="2">NBC_00436</strain>
    </source>
</reference>
<protein>
    <submittedName>
        <fullName evidence="2">Uncharacterized protein</fullName>
    </submittedName>
</protein>
<proteinExistence type="predicted"/>